<dbReference type="AlphaFoldDB" id="A0A9D1K7Y8"/>
<evidence type="ECO:0000313" key="2">
    <source>
        <dbReference type="EMBL" id="HIS96431.1"/>
    </source>
</evidence>
<gene>
    <name evidence="2" type="ORF">IAD42_00480</name>
</gene>
<dbReference type="PANTHER" id="PTHR44068:SF11">
    <property type="entry name" value="GERANYL DIPHOSPHATE 2-C-METHYLTRANSFERASE"/>
    <property type="match status" value="1"/>
</dbReference>
<evidence type="ECO:0000259" key="1">
    <source>
        <dbReference type="Pfam" id="PF13649"/>
    </source>
</evidence>
<feature type="domain" description="Methyltransferase" evidence="1">
    <location>
        <begin position="41"/>
        <end position="126"/>
    </location>
</feature>
<accession>A0A9D1K7Y8</accession>
<protein>
    <submittedName>
        <fullName evidence="2">Methyltransferase domain-containing protein</fullName>
    </submittedName>
</protein>
<proteinExistence type="predicted"/>
<keyword evidence="2" id="KW-0808">Transferase</keyword>
<dbReference type="GO" id="GO:0008168">
    <property type="term" value="F:methyltransferase activity"/>
    <property type="evidence" value="ECO:0007669"/>
    <property type="project" value="UniProtKB-KW"/>
</dbReference>
<sequence length="225" mass="25583">MLERSQKYDRRLMRKCMAGPNALYLTDELTESMHLEPGMLVLDLGCGRGLSSVFLAKEYGVRVYAVDKNEYASETCNMLKDQGLENEVYPIQADAASLPMPRGTFDALVCVNAYHNFGMEAGFFEEKLRPLLREGAEVGMVLLGRDEGCVKEGDDNENPVFWTASEWKHWFESEGLAVETCEQLKCTERAWKEWMTIYSPSVTEEELEKVKFNPELALIKITGRV</sequence>
<organism evidence="2 3">
    <name type="scientific">Candidatus Scatomorpha pullistercoris</name>
    <dbReference type="NCBI Taxonomy" id="2840929"/>
    <lineage>
        <taxon>Bacteria</taxon>
        <taxon>Bacillati</taxon>
        <taxon>Bacillota</taxon>
        <taxon>Clostridia</taxon>
        <taxon>Eubacteriales</taxon>
        <taxon>Candidatus Scatomorpha</taxon>
    </lineage>
</organism>
<dbReference type="InterPro" id="IPR050447">
    <property type="entry name" value="Erg6_SMT_methyltransf"/>
</dbReference>
<keyword evidence="2" id="KW-0489">Methyltransferase</keyword>
<dbReference type="Pfam" id="PF13649">
    <property type="entry name" value="Methyltransf_25"/>
    <property type="match status" value="1"/>
</dbReference>
<dbReference type="Gene3D" id="3.40.50.150">
    <property type="entry name" value="Vaccinia Virus protein VP39"/>
    <property type="match status" value="1"/>
</dbReference>
<dbReference type="InterPro" id="IPR041698">
    <property type="entry name" value="Methyltransf_25"/>
</dbReference>
<dbReference type="CDD" id="cd02440">
    <property type="entry name" value="AdoMet_MTases"/>
    <property type="match status" value="1"/>
</dbReference>
<dbReference type="SUPFAM" id="SSF53335">
    <property type="entry name" value="S-adenosyl-L-methionine-dependent methyltransferases"/>
    <property type="match status" value="1"/>
</dbReference>
<evidence type="ECO:0000313" key="3">
    <source>
        <dbReference type="Proteomes" id="UP000886876"/>
    </source>
</evidence>
<reference evidence="2" key="2">
    <citation type="journal article" date="2021" name="PeerJ">
        <title>Extensive microbial diversity within the chicken gut microbiome revealed by metagenomics and culture.</title>
        <authorList>
            <person name="Gilroy R."/>
            <person name="Ravi A."/>
            <person name="Getino M."/>
            <person name="Pursley I."/>
            <person name="Horton D.L."/>
            <person name="Alikhan N.F."/>
            <person name="Baker D."/>
            <person name="Gharbi K."/>
            <person name="Hall N."/>
            <person name="Watson M."/>
            <person name="Adriaenssens E.M."/>
            <person name="Foster-Nyarko E."/>
            <person name="Jarju S."/>
            <person name="Secka A."/>
            <person name="Antonio M."/>
            <person name="Oren A."/>
            <person name="Chaudhuri R.R."/>
            <person name="La Ragione R."/>
            <person name="Hildebrand F."/>
            <person name="Pallen M.J."/>
        </authorList>
    </citation>
    <scope>NUCLEOTIDE SEQUENCE</scope>
    <source>
        <strain evidence="2">ChiHecec3B27-6122</strain>
    </source>
</reference>
<dbReference type="PANTHER" id="PTHR44068">
    <property type="entry name" value="ZGC:194242"/>
    <property type="match status" value="1"/>
</dbReference>
<dbReference type="EMBL" id="DVJS01000011">
    <property type="protein sequence ID" value="HIS96431.1"/>
    <property type="molecule type" value="Genomic_DNA"/>
</dbReference>
<dbReference type="GO" id="GO:0032259">
    <property type="term" value="P:methylation"/>
    <property type="evidence" value="ECO:0007669"/>
    <property type="project" value="UniProtKB-KW"/>
</dbReference>
<name>A0A9D1K7Y8_9FIRM</name>
<reference evidence="2" key="1">
    <citation type="submission" date="2020-10" db="EMBL/GenBank/DDBJ databases">
        <authorList>
            <person name="Gilroy R."/>
        </authorList>
    </citation>
    <scope>NUCLEOTIDE SEQUENCE</scope>
    <source>
        <strain evidence="2">ChiHecec3B27-6122</strain>
    </source>
</reference>
<dbReference type="Proteomes" id="UP000886876">
    <property type="component" value="Unassembled WGS sequence"/>
</dbReference>
<dbReference type="InterPro" id="IPR029063">
    <property type="entry name" value="SAM-dependent_MTases_sf"/>
</dbReference>
<comment type="caution">
    <text evidence="2">The sequence shown here is derived from an EMBL/GenBank/DDBJ whole genome shotgun (WGS) entry which is preliminary data.</text>
</comment>